<evidence type="ECO:0000256" key="3">
    <source>
        <dbReference type="SAM" id="MobiDB-lite"/>
    </source>
</evidence>
<dbReference type="SUPFAM" id="SSF55729">
    <property type="entry name" value="Acyl-CoA N-acyltransferases (Nat)"/>
    <property type="match status" value="1"/>
</dbReference>
<reference evidence="6 7" key="1">
    <citation type="submission" date="2020-03" db="EMBL/GenBank/DDBJ databases">
        <title>Draft genome sequence of environmentally isolated violet-colored cultures.</title>
        <authorList>
            <person name="Wilson H.S."/>
        </authorList>
    </citation>
    <scope>NUCLEOTIDE SEQUENCE [LARGE SCALE GENOMIC DNA]</scope>
    <source>
        <strain evidence="6 7">HSC-16F04</strain>
    </source>
</reference>
<dbReference type="EMBL" id="JAAOLX010000008">
    <property type="protein sequence ID" value="NHQ87706.1"/>
    <property type="molecule type" value="Genomic_DNA"/>
</dbReference>
<gene>
    <name evidence="6" type="ORF">HA050_16435</name>
</gene>
<protein>
    <submittedName>
        <fullName evidence="6">GNAT family N-acetyltransferase</fullName>
    </submittedName>
</protein>
<dbReference type="InterPro" id="IPR050832">
    <property type="entry name" value="Bact_Acetyltransf"/>
</dbReference>
<comment type="caution">
    <text evidence="6">The sequence shown here is derived from an EMBL/GenBank/DDBJ whole genome shotgun (WGS) entry which is preliminary data.</text>
</comment>
<evidence type="ECO:0000256" key="1">
    <source>
        <dbReference type="ARBA" id="ARBA00022679"/>
    </source>
</evidence>
<feature type="region of interest" description="Disordered" evidence="3">
    <location>
        <begin position="154"/>
        <end position="176"/>
    </location>
</feature>
<evidence type="ECO:0000259" key="4">
    <source>
        <dbReference type="PROSITE" id="PS50024"/>
    </source>
</evidence>
<sequence length="176" mass="18886">MKVELADPESPEAQQLLSSLSQTLQQITGSSGTASFDISDVKVEGACFAICRLSTGVPVACGALRPLQPGVAELKRMFAVPNSKSAGAAVLAFLEQMASEFGYGELWLETRRVNERAVSFYERHGYHPIPNFGRYTGRAEAICLGKRVSSVPLPPQPATQSFHGASYGKPQNDPDA</sequence>
<dbReference type="PROSITE" id="PS51186">
    <property type="entry name" value="GNAT"/>
    <property type="match status" value="1"/>
</dbReference>
<name>A0ABX0L2U3_9NEIS</name>
<dbReference type="PROSITE" id="PS50024">
    <property type="entry name" value="SEA"/>
    <property type="match status" value="1"/>
</dbReference>
<dbReference type="RefSeq" id="WP_166828467.1">
    <property type="nucleotide sequence ID" value="NZ_JAAOLX010000008.1"/>
</dbReference>
<dbReference type="InterPro" id="IPR016181">
    <property type="entry name" value="Acyl_CoA_acyltransferase"/>
</dbReference>
<proteinExistence type="predicted"/>
<dbReference type="Gene3D" id="3.40.630.30">
    <property type="match status" value="1"/>
</dbReference>
<evidence type="ECO:0000313" key="6">
    <source>
        <dbReference type="EMBL" id="NHQ87706.1"/>
    </source>
</evidence>
<feature type="domain" description="SEA" evidence="4">
    <location>
        <begin position="1"/>
        <end position="48"/>
    </location>
</feature>
<dbReference type="Pfam" id="PF00583">
    <property type="entry name" value="Acetyltransf_1"/>
    <property type="match status" value="1"/>
</dbReference>
<keyword evidence="1" id="KW-0808">Transferase</keyword>
<evidence type="ECO:0000313" key="7">
    <source>
        <dbReference type="Proteomes" id="UP000712570"/>
    </source>
</evidence>
<accession>A0ABX0L2U3</accession>
<keyword evidence="2" id="KW-0012">Acyltransferase</keyword>
<feature type="domain" description="N-acetyltransferase" evidence="5">
    <location>
        <begin position="1"/>
        <end position="149"/>
    </location>
</feature>
<keyword evidence="7" id="KW-1185">Reference proteome</keyword>
<organism evidence="6 7">
    <name type="scientific">Iodobacter violaceini</name>
    <dbReference type="NCBI Taxonomy" id="3044271"/>
    <lineage>
        <taxon>Bacteria</taxon>
        <taxon>Pseudomonadati</taxon>
        <taxon>Pseudomonadota</taxon>
        <taxon>Betaproteobacteria</taxon>
        <taxon>Neisseriales</taxon>
        <taxon>Chitinibacteraceae</taxon>
        <taxon>Iodobacter</taxon>
    </lineage>
</organism>
<dbReference type="PANTHER" id="PTHR43877:SF2">
    <property type="entry name" value="AMINOALKYLPHOSPHONATE N-ACETYLTRANSFERASE-RELATED"/>
    <property type="match status" value="1"/>
</dbReference>
<dbReference type="Proteomes" id="UP000712570">
    <property type="component" value="Unassembled WGS sequence"/>
</dbReference>
<evidence type="ECO:0000259" key="5">
    <source>
        <dbReference type="PROSITE" id="PS51186"/>
    </source>
</evidence>
<dbReference type="PANTHER" id="PTHR43877">
    <property type="entry name" value="AMINOALKYLPHOSPHONATE N-ACETYLTRANSFERASE-RELATED-RELATED"/>
    <property type="match status" value="1"/>
</dbReference>
<dbReference type="InterPro" id="IPR000082">
    <property type="entry name" value="SEA_dom"/>
</dbReference>
<dbReference type="InterPro" id="IPR000182">
    <property type="entry name" value="GNAT_dom"/>
</dbReference>
<evidence type="ECO:0000256" key="2">
    <source>
        <dbReference type="ARBA" id="ARBA00023315"/>
    </source>
</evidence>